<protein>
    <submittedName>
        <fullName evidence="1">Uncharacterized protein</fullName>
    </submittedName>
</protein>
<organism evidence="1 2">
    <name type="scientific">Melanopsichium pennsylvanicum</name>
    <dbReference type="NCBI Taxonomy" id="63383"/>
    <lineage>
        <taxon>Eukaryota</taxon>
        <taxon>Fungi</taxon>
        <taxon>Dikarya</taxon>
        <taxon>Basidiomycota</taxon>
        <taxon>Ustilaginomycotina</taxon>
        <taxon>Ustilaginomycetes</taxon>
        <taxon>Ustilaginales</taxon>
        <taxon>Ustilaginaceae</taxon>
        <taxon>Melanopsichium</taxon>
    </lineage>
</organism>
<accession>A0AAJ4XPV3</accession>
<proteinExistence type="predicted"/>
<evidence type="ECO:0000313" key="2">
    <source>
        <dbReference type="Proteomes" id="UP001294444"/>
    </source>
</evidence>
<keyword evidence="2" id="KW-1185">Reference proteome</keyword>
<gene>
    <name evidence="1" type="ORF">MEPE_04842</name>
</gene>
<dbReference type="AlphaFoldDB" id="A0AAJ4XPV3"/>
<dbReference type="Proteomes" id="UP001294444">
    <property type="component" value="Unassembled WGS sequence"/>
</dbReference>
<evidence type="ECO:0000313" key="1">
    <source>
        <dbReference type="EMBL" id="SNX86133.1"/>
    </source>
</evidence>
<sequence length="90" mass="9994">MRASDQSSAPLSTVTMIERNDNASVHLAVKFQKEALSDPDGSERFCEVLYWTLGELCFCIWSQFFVVAGPCSGLGVWARKDESTDGQCRI</sequence>
<name>A0AAJ4XPV3_9BASI</name>
<dbReference type="EMBL" id="OAPG01000013">
    <property type="protein sequence ID" value="SNX86133.1"/>
    <property type="molecule type" value="Genomic_DNA"/>
</dbReference>
<comment type="caution">
    <text evidence="1">The sequence shown here is derived from an EMBL/GenBank/DDBJ whole genome shotgun (WGS) entry which is preliminary data.</text>
</comment>
<reference evidence="1" key="1">
    <citation type="submission" date="2023-10" db="EMBL/GenBank/DDBJ databases">
        <authorList>
            <person name="Guldener U."/>
        </authorList>
    </citation>
    <scope>NUCLEOTIDE SEQUENCE</scope>
    <source>
        <strain evidence="1">Mp4</strain>
    </source>
</reference>